<dbReference type="OMA" id="CETIYLT"/>
<sequence>MQPKLQIIVALCVKNRGIGLNNSIPWKLPGDMTFFRKLTSETSILGSKNAILMGRKTWDSIPSNLKPLKNRLNVVISRTLECPDINGRLHVSKSFEDAVEFVASDKSIDKIFIIGGSSIYDLALASSTCYNVFITEISNDFQCDTFFPKFNQDAYKLIKYPGHSTSVQLENGIGYQFTCHHKIRNTVDDVKNKDNLPIYSVVAMDNNRGIGYENHLPWPYIDKDYKHLISLLQGKTAIIVGRLTWESMKDAERHIEGAVYIVVGSKKHLLSYPDLICSFVPTLVEAVCLACDFYDDKLVTKICFLGGSAIYKEAIESGLCETIYLTRIDASYVCNVFMPDFESEFILDTDYPDDYYNVPYIENGIQMTFQVYKKK</sequence>
<dbReference type="PROSITE" id="PS00075">
    <property type="entry name" value="DHFR_1"/>
    <property type="match status" value="1"/>
</dbReference>
<keyword evidence="3" id="KW-0554">One-carbon metabolism</keyword>
<dbReference type="InterPro" id="IPR012259">
    <property type="entry name" value="DHFR"/>
</dbReference>
<dbReference type="PRINTS" id="PR00070">
    <property type="entry name" value="DHFR"/>
</dbReference>
<comment type="catalytic activity">
    <reaction evidence="6">
        <text>(6S)-5,6,7,8-tetrahydrofolate + NADP(+) = 7,8-dihydrofolate + NADPH + H(+)</text>
        <dbReference type="Rhea" id="RHEA:15009"/>
        <dbReference type="ChEBI" id="CHEBI:15378"/>
        <dbReference type="ChEBI" id="CHEBI:57451"/>
        <dbReference type="ChEBI" id="CHEBI:57453"/>
        <dbReference type="ChEBI" id="CHEBI:57783"/>
        <dbReference type="ChEBI" id="CHEBI:58349"/>
        <dbReference type="EC" id="1.5.1.3"/>
    </reaction>
</comment>
<dbReference type="EC" id="1.5.1.3" evidence="2"/>
<dbReference type="KEGG" id="hro:HELRODRAFT_98642"/>
<dbReference type="EnsemblMetazoa" id="HelroT98642">
    <property type="protein sequence ID" value="HelroP98642"/>
    <property type="gene ID" value="HelroG98642"/>
</dbReference>
<dbReference type="PANTHER" id="PTHR48069">
    <property type="entry name" value="DIHYDROFOLATE REDUCTASE"/>
    <property type="match status" value="1"/>
</dbReference>
<dbReference type="InParanoid" id="T1G9P0"/>
<reference evidence="10" key="3">
    <citation type="submission" date="2015-06" db="UniProtKB">
        <authorList>
            <consortium name="EnsemblMetazoa"/>
        </authorList>
    </citation>
    <scope>IDENTIFICATION</scope>
</reference>
<dbReference type="SUPFAM" id="SSF53597">
    <property type="entry name" value="Dihydrofolate reductase-like"/>
    <property type="match status" value="2"/>
</dbReference>
<dbReference type="STRING" id="6412.T1G9P0"/>
<evidence type="ECO:0000256" key="5">
    <source>
        <dbReference type="ARBA" id="ARBA00023002"/>
    </source>
</evidence>
<evidence type="ECO:0000256" key="2">
    <source>
        <dbReference type="ARBA" id="ARBA00012856"/>
    </source>
</evidence>
<dbReference type="HOGENOM" id="CLU_738249_0_0_1"/>
<dbReference type="RefSeq" id="XP_009014671.1">
    <property type="nucleotide sequence ID" value="XM_009016423.1"/>
</dbReference>
<dbReference type="Pfam" id="PF00186">
    <property type="entry name" value="DHFR_1"/>
    <property type="match status" value="2"/>
</dbReference>
<dbReference type="OrthoDB" id="4664297at2759"/>
<dbReference type="InterPro" id="IPR001796">
    <property type="entry name" value="DHFR_dom"/>
</dbReference>
<evidence type="ECO:0000256" key="6">
    <source>
        <dbReference type="ARBA" id="ARBA00048873"/>
    </source>
</evidence>
<dbReference type="PANTHER" id="PTHR48069:SF3">
    <property type="entry name" value="DIHYDROFOLATE REDUCTASE"/>
    <property type="match status" value="1"/>
</dbReference>
<dbReference type="GO" id="GO:0050661">
    <property type="term" value="F:NADP binding"/>
    <property type="evidence" value="ECO:0000318"/>
    <property type="project" value="GO_Central"/>
</dbReference>
<feature type="domain" description="DHFR" evidence="8">
    <location>
        <begin position="197"/>
        <end position="374"/>
    </location>
</feature>
<dbReference type="GO" id="GO:0046654">
    <property type="term" value="P:tetrahydrofolate biosynthetic process"/>
    <property type="evidence" value="ECO:0000318"/>
    <property type="project" value="GO_Central"/>
</dbReference>
<keyword evidence="11" id="KW-1185">Reference proteome</keyword>
<dbReference type="Proteomes" id="UP000015101">
    <property type="component" value="Unassembled WGS sequence"/>
</dbReference>
<accession>T1G9P0</accession>
<feature type="domain" description="DHFR" evidence="8">
    <location>
        <begin position="4"/>
        <end position="184"/>
    </location>
</feature>
<dbReference type="PROSITE" id="PS51330">
    <property type="entry name" value="DHFR_2"/>
    <property type="match status" value="2"/>
</dbReference>
<dbReference type="GO" id="GO:0046452">
    <property type="term" value="P:dihydrofolate metabolic process"/>
    <property type="evidence" value="ECO:0000318"/>
    <property type="project" value="GO_Central"/>
</dbReference>
<evidence type="ECO:0000256" key="3">
    <source>
        <dbReference type="ARBA" id="ARBA00022563"/>
    </source>
</evidence>
<dbReference type="EMBL" id="AMQM01003615">
    <property type="status" value="NOT_ANNOTATED_CDS"/>
    <property type="molecule type" value="Genomic_DNA"/>
</dbReference>
<dbReference type="GO" id="GO:0005739">
    <property type="term" value="C:mitochondrion"/>
    <property type="evidence" value="ECO:0000318"/>
    <property type="project" value="GO_Central"/>
</dbReference>
<protein>
    <recommendedName>
        <fullName evidence="2">dihydrofolate reductase</fullName>
        <ecNumber evidence="2">1.5.1.3</ecNumber>
    </recommendedName>
</protein>
<dbReference type="GO" id="GO:0006730">
    <property type="term" value="P:one-carbon metabolic process"/>
    <property type="evidence" value="ECO:0007669"/>
    <property type="project" value="UniProtKB-KW"/>
</dbReference>
<name>T1G9P0_HELRO</name>
<reference evidence="11" key="1">
    <citation type="submission" date="2012-12" db="EMBL/GenBank/DDBJ databases">
        <authorList>
            <person name="Hellsten U."/>
            <person name="Grimwood J."/>
            <person name="Chapman J.A."/>
            <person name="Shapiro H."/>
            <person name="Aerts A."/>
            <person name="Otillar R.P."/>
            <person name="Terry A.Y."/>
            <person name="Boore J.L."/>
            <person name="Simakov O."/>
            <person name="Marletaz F."/>
            <person name="Cho S.-J."/>
            <person name="Edsinger-Gonzales E."/>
            <person name="Havlak P."/>
            <person name="Kuo D.-H."/>
            <person name="Larsson T."/>
            <person name="Lv J."/>
            <person name="Arendt D."/>
            <person name="Savage R."/>
            <person name="Osoegawa K."/>
            <person name="de Jong P."/>
            <person name="Lindberg D.R."/>
            <person name="Seaver E.C."/>
            <person name="Weisblat D.A."/>
            <person name="Putnam N.H."/>
            <person name="Grigoriev I.V."/>
            <person name="Rokhsar D.S."/>
        </authorList>
    </citation>
    <scope>NUCLEOTIDE SEQUENCE</scope>
</reference>
<keyword evidence="5" id="KW-0560">Oxidoreductase</keyword>
<dbReference type="CDD" id="cd00209">
    <property type="entry name" value="DHFR"/>
    <property type="match status" value="2"/>
</dbReference>
<evidence type="ECO:0000256" key="1">
    <source>
        <dbReference type="ARBA" id="ARBA00004903"/>
    </source>
</evidence>
<comment type="similarity">
    <text evidence="7">Belongs to the dihydrofolate reductase family.</text>
</comment>
<keyword evidence="4" id="KW-0521">NADP</keyword>
<evidence type="ECO:0000259" key="8">
    <source>
        <dbReference type="PROSITE" id="PS51330"/>
    </source>
</evidence>
<dbReference type="GO" id="GO:0046655">
    <property type="term" value="P:folic acid metabolic process"/>
    <property type="evidence" value="ECO:0000318"/>
    <property type="project" value="GO_Central"/>
</dbReference>
<dbReference type="InterPro" id="IPR024072">
    <property type="entry name" value="DHFR-like_dom_sf"/>
</dbReference>
<dbReference type="CTD" id="20217786"/>
<reference evidence="9 11" key="2">
    <citation type="journal article" date="2013" name="Nature">
        <title>Insights into bilaterian evolution from three spiralian genomes.</title>
        <authorList>
            <person name="Simakov O."/>
            <person name="Marletaz F."/>
            <person name="Cho S.J."/>
            <person name="Edsinger-Gonzales E."/>
            <person name="Havlak P."/>
            <person name="Hellsten U."/>
            <person name="Kuo D.H."/>
            <person name="Larsson T."/>
            <person name="Lv J."/>
            <person name="Arendt D."/>
            <person name="Savage R."/>
            <person name="Osoegawa K."/>
            <person name="de Jong P."/>
            <person name="Grimwood J."/>
            <person name="Chapman J.A."/>
            <person name="Shapiro H."/>
            <person name="Aerts A."/>
            <person name="Otillar R.P."/>
            <person name="Terry A.Y."/>
            <person name="Boore J.L."/>
            <person name="Grigoriev I.V."/>
            <person name="Lindberg D.R."/>
            <person name="Seaver E.C."/>
            <person name="Weisblat D.A."/>
            <person name="Putnam N.H."/>
            <person name="Rokhsar D.S."/>
        </authorList>
    </citation>
    <scope>NUCLEOTIDE SEQUENCE</scope>
</reference>
<dbReference type="UniPathway" id="UPA00077">
    <property type="reaction ID" value="UER00158"/>
</dbReference>
<dbReference type="FunFam" id="3.40.430.10:FF:000018">
    <property type="entry name" value="Dihydrofolate reductase"/>
    <property type="match status" value="1"/>
</dbReference>
<dbReference type="eggNOG" id="KOG1324">
    <property type="taxonomic scope" value="Eukaryota"/>
</dbReference>
<dbReference type="FunFam" id="3.40.430.10:FF:000028">
    <property type="entry name" value="Bifunctional dihydrofolate reductase-thymidylate synthase"/>
    <property type="match status" value="1"/>
</dbReference>
<evidence type="ECO:0000256" key="7">
    <source>
        <dbReference type="RuleBase" id="RU004474"/>
    </source>
</evidence>
<dbReference type="GO" id="GO:0004146">
    <property type="term" value="F:dihydrofolate reductase activity"/>
    <property type="evidence" value="ECO:0000318"/>
    <property type="project" value="GO_Central"/>
</dbReference>
<evidence type="ECO:0000313" key="11">
    <source>
        <dbReference type="Proteomes" id="UP000015101"/>
    </source>
</evidence>
<evidence type="ECO:0000313" key="10">
    <source>
        <dbReference type="EnsemblMetazoa" id="HelroP98642"/>
    </source>
</evidence>
<dbReference type="Gene3D" id="3.40.430.10">
    <property type="entry name" value="Dihydrofolate Reductase, subunit A"/>
    <property type="match status" value="2"/>
</dbReference>
<comment type="pathway">
    <text evidence="1">Cofactor biosynthesis; tetrahydrofolate biosynthesis; 5,6,7,8-tetrahydrofolate from 7,8-dihydrofolate: step 1/1.</text>
</comment>
<dbReference type="GeneID" id="20217786"/>
<organism evidence="10 11">
    <name type="scientific">Helobdella robusta</name>
    <name type="common">Californian leech</name>
    <dbReference type="NCBI Taxonomy" id="6412"/>
    <lineage>
        <taxon>Eukaryota</taxon>
        <taxon>Metazoa</taxon>
        <taxon>Spiralia</taxon>
        <taxon>Lophotrochozoa</taxon>
        <taxon>Annelida</taxon>
        <taxon>Clitellata</taxon>
        <taxon>Hirudinea</taxon>
        <taxon>Rhynchobdellida</taxon>
        <taxon>Glossiphoniidae</taxon>
        <taxon>Helobdella</taxon>
    </lineage>
</organism>
<dbReference type="AlphaFoldDB" id="T1G9P0"/>
<dbReference type="EMBL" id="KB096222">
    <property type="protein sequence ID" value="ESO07293.1"/>
    <property type="molecule type" value="Genomic_DNA"/>
</dbReference>
<evidence type="ECO:0000313" key="9">
    <source>
        <dbReference type="EMBL" id="ESO07293.1"/>
    </source>
</evidence>
<gene>
    <name evidence="10" type="primary">20217786</name>
    <name evidence="9" type="ORF">HELRODRAFT_98642</name>
</gene>
<evidence type="ECO:0000256" key="4">
    <source>
        <dbReference type="ARBA" id="ARBA00022857"/>
    </source>
</evidence>
<dbReference type="InterPro" id="IPR017925">
    <property type="entry name" value="DHFR_CS"/>
</dbReference>
<proteinExistence type="inferred from homology"/>